<comment type="caution">
    <text evidence="2">The sequence shown here is derived from an EMBL/GenBank/DDBJ whole genome shotgun (WGS) entry which is preliminary data.</text>
</comment>
<proteinExistence type="predicted"/>
<evidence type="ECO:0000259" key="1">
    <source>
        <dbReference type="Pfam" id="PF10040"/>
    </source>
</evidence>
<dbReference type="OrthoDB" id="9787241at2"/>
<dbReference type="AlphaFoldDB" id="A0A4Y4CW34"/>
<dbReference type="InterPro" id="IPR019267">
    <property type="entry name" value="CRISPR-assoc_Cas6_C"/>
</dbReference>
<dbReference type="Gene3D" id="3.30.70.1900">
    <property type="match status" value="1"/>
</dbReference>
<evidence type="ECO:0000313" key="2">
    <source>
        <dbReference type="EMBL" id="GEC97108.1"/>
    </source>
</evidence>
<dbReference type="Proteomes" id="UP000318422">
    <property type="component" value="Unassembled WGS sequence"/>
</dbReference>
<evidence type="ECO:0000313" key="3">
    <source>
        <dbReference type="Proteomes" id="UP000318422"/>
    </source>
</evidence>
<organism evidence="2 3">
    <name type="scientific">Zoogloea ramigera</name>
    <dbReference type="NCBI Taxonomy" id="350"/>
    <lineage>
        <taxon>Bacteria</taxon>
        <taxon>Pseudomonadati</taxon>
        <taxon>Pseudomonadota</taxon>
        <taxon>Betaproteobacteria</taxon>
        <taxon>Rhodocyclales</taxon>
        <taxon>Zoogloeaceae</taxon>
        <taxon>Zoogloea</taxon>
    </lineage>
</organism>
<dbReference type="Pfam" id="PF10040">
    <property type="entry name" value="CRISPR_Cas6"/>
    <property type="match status" value="1"/>
</dbReference>
<sequence length="306" mass="33461">MLPLARYRFHWRVSAPIHLPAYAGSMLRGAFGHALRRLACMTRQADCAACPLLHTCPYPGIFAPPPVEHSLQRFSQMPAPYVIEPPAWGERTLEVGETLDFCVVLCGRGLRELPLVTLALRQALQAGVGPGDGRAELVAVCLETPEGEQLVHDPADGQFTAHSPVVPAPGLAAAERVTLSFVTPLRLQENGRALPPERLTSRALLMAAVRRAALMADVHGGCAPAWDFQHLGRLAMEVSDTRQLHWQDWIRRSARQKRTMALGGVCGEWTLQGELGPFLPALHAGQWLHVGKETVFGMGQYRLAMA</sequence>
<protein>
    <recommendedName>
        <fullName evidence="1">CRISPR-associated protein Cas6 C-terminal domain-containing protein</fullName>
    </recommendedName>
</protein>
<keyword evidence="3" id="KW-1185">Reference proteome</keyword>
<reference evidence="2 3" key="1">
    <citation type="submission" date="2019-06" db="EMBL/GenBank/DDBJ databases">
        <title>Whole genome shotgun sequence of Zoogloea ramigera NBRC 15342.</title>
        <authorList>
            <person name="Hosoyama A."/>
            <person name="Uohara A."/>
            <person name="Ohji S."/>
            <person name="Ichikawa N."/>
        </authorList>
    </citation>
    <scope>NUCLEOTIDE SEQUENCE [LARGE SCALE GENOMIC DNA]</scope>
    <source>
        <strain evidence="2 3">NBRC 15342</strain>
    </source>
</reference>
<name>A0A4Y4CW34_ZOORA</name>
<gene>
    <name evidence="2" type="ORF">ZRA01_31810</name>
</gene>
<dbReference type="EMBL" id="BJNV01000065">
    <property type="protein sequence ID" value="GEC97108.1"/>
    <property type="molecule type" value="Genomic_DNA"/>
</dbReference>
<dbReference type="RefSeq" id="WP_141354103.1">
    <property type="nucleotide sequence ID" value="NZ_BJNV01000065.1"/>
</dbReference>
<feature type="domain" description="CRISPR-associated protein Cas6 C-terminal" evidence="1">
    <location>
        <begin position="179"/>
        <end position="301"/>
    </location>
</feature>
<accession>A0A4Y4CW34</accession>